<dbReference type="InterPro" id="IPR018713">
    <property type="entry name" value="MPAB/Lcp_cat_dom"/>
</dbReference>
<name>A0ABQ2KEZ7_9NOCA</name>
<dbReference type="Proteomes" id="UP000658127">
    <property type="component" value="Unassembled WGS sequence"/>
</dbReference>
<accession>A0ABQ2KEZ7</accession>
<evidence type="ECO:0000313" key="4">
    <source>
        <dbReference type="Proteomes" id="UP000658127"/>
    </source>
</evidence>
<evidence type="ECO:0000313" key="3">
    <source>
        <dbReference type="EMBL" id="GGN80528.1"/>
    </source>
</evidence>
<dbReference type="PANTHER" id="PTHR36151">
    <property type="entry name" value="BLR2777 PROTEIN"/>
    <property type="match status" value="1"/>
</dbReference>
<evidence type="ECO:0000256" key="1">
    <source>
        <dbReference type="SAM" id="MobiDB-lite"/>
    </source>
</evidence>
<gene>
    <name evidence="3" type="ORF">GCM10011610_30000</name>
</gene>
<dbReference type="EMBL" id="BMNE01000003">
    <property type="protein sequence ID" value="GGN80528.1"/>
    <property type="molecule type" value="Genomic_DNA"/>
</dbReference>
<comment type="caution">
    <text evidence="3">The sequence shown here is derived from an EMBL/GenBank/DDBJ whole genome shotgun (WGS) entry which is preliminary data.</text>
</comment>
<sequence length="362" mass="41223">MTELQERPTTAQIDEEAGPPALDTDTAVGRNVYQAGERLHSRPGDGSLSRSERVQRPIPPNSLTWKYFGDRRTFLTILRTAGLENMWPQLGQAVSDHSQVFGDKANFAERGARSRRIIGTLVYATPEDAKKIAVKIRNYHKTLKGDMPQGHTYHAINPETYYWAHVTFFEAIYNWVDHFGRRPLTRAEKEQIFEESKEWFSLYGVDDSAQPQTYDEFVAYLADVFENELISTTVSRYTFGFASKPLPPPPGTHPVVEKYVWPRVAALVRLLNVGALEPILRDRLELVWTEDDERNFARVSRFMRAFSVVYDRLPLRFRFHPDTVAAFEREGIDPADITLESARTALAASRAAFAARSAEVVP</sequence>
<protein>
    <recommendedName>
        <fullName evidence="2">ER-bound oxygenase mpaB/mpaB'/Rubber oxygenase catalytic domain-containing protein</fullName>
    </recommendedName>
</protein>
<reference evidence="4" key="1">
    <citation type="journal article" date="2019" name="Int. J. Syst. Evol. Microbiol.">
        <title>The Global Catalogue of Microorganisms (GCM) 10K type strain sequencing project: providing services to taxonomists for standard genome sequencing and annotation.</title>
        <authorList>
            <consortium name="The Broad Institute Genomics Platform"/>
            <consortium name="The Broad Institute Genome Sequencing Center for Infectious Disease"/>
            <person name="Wu L."/>
            <person name="Ma J."/>
        </authorList>
    </citation>
    <scope>NUCLEOTIDE SEQUENCE [LARGE SCALE GENOMIC DNA]</scope>
    <source>
        <strain evidence="4">CGMCC 4.7329</strain>
    </source>
</reference>
<dbReference type="PANTHER" id="PTHR36151:SF3">
    <property type="entry name" value="ER-BOUND OXYGENASE MPAB_MPAB'_RUBBER OXYGENASE CATALYTIC DOMAIN-CONTAINING PROTEIN"/>
    <property type="match status" value="1"/>
</dbReference>
<evidence type="ECO:0000259" key="2">
    <source>
        <dbReference type="Pfam" id="PF09995"/>
    </source>
</evidence>
<organism evidence="3 4">
    <name type="scientific">Nocardia rhizosphaerihabitans</name>
    <dbReference type="NCBI Taxonomy" id="1691570"/>
    <lineage>
        <taxon>Bacteria</taxon>
        <taxon>Bacillati</taxon>
        <taxon>Actinomycetota</taxon>
        <taxon>Actinomycetes</taxon>
        <taxon>Mycobacteriales</taxon>
        <taxon>Nocardiaceae</taxon>
        <taxon>Nocardia</taxon>
    </lineage>
</organism>
<feature type="region of interest" description="Disordered" evidence="1">
    <location>
        <begin position="1"/>
        <end position="60"/>
    </location>
</feature>
<dbReference type="RefSeq" id="WP_189028372.1">
    <property type="nucleotide sequence ID" value="NZ_BMNE01000003.1"/>
</dbReference>
<dbReference type="Pfam" id="PF09995">
    <property type="entry name" value="MPAB_Lcp_cat"/>
    <property type="match status" value="1"/>
</dbReference>
<keyword evidence="4" id="KW-1185">Reference proteome</keyword>
<feature type="domain" description="ER-bound oxygenase mpaB/mpaB'/Rubber oxygenase catalytic" evidence="2">
    <location>
        <begin position="65"/>
        <end position="305"/>
    </location>
</feature>
<proteinExistence type="predicted"/>